<keyword evidence="3" id="KW-1185">Reference proteome</keyword>
<organism evidence="2 3">
    <name type="scientific">Cellulomonas flavigena (strain ATCC 482 / DSM 20109 / BCRC 11376 / JCM 18109 / NBRC 3775 / NCIMB 8073 / NRS 134)</name>
    <dbReference type="NCBI Taxonomy" id="446466"/>
    <lineage>
        <taxon>Bacteria</taxon>
        <taxon>Bacillati</taxon>
        <taxon>Actinomycetota</taxon>
        <taxon>Actinomycetes</taxon>
        <taxon>Micrococcales</taxon>
        <taxon>Cellulomonadaceae</taxon>
        <taxon>Cellulomonas</taxon>
    </lineage>
</organism>
<dbReference type="Pfam" id="PF00535">
    <property type="entry name" value="Glycos_transf_2"/>
    <property type="match status" value="1"/>
</dbReference>
<dbReference type="STRING" id="446466.Cfla_0738"/>
<dbReference type="AlphaFoldDB" id="D5UJC6"/>
<keyword evidence="2" id="KW-0808">Transferase</keyword>
<evidence type="ECO:0000313" key="2">
    <source>
        <dbReference type="EMBL" id="ADG73649.1"/>
    </source>
</evidence>
<accession>D5UJC6</accession>
<dbReference type="RefSeq" id="WP_013115983.1">
    <property type="nucleotide sequence ID" value="NC_014151.1"/>
</dbReference>
<dbReference type="InterPro" id="IPR050834">
    <property type="entry name" value="Glycosyltransf_2"/>
</dbReference>
<sequence length="319" mass="34583">MTDLTIVVPTYEAAGWLAGALRAVLAQDVGDLEVIVVDDGSHDGTADLCLAIAARDARVRVVPLESNQGVSHARQVAVEHARAPYVWFVDADDLVAPEAAARMLAAAHRTGADVVMARSRFVYPDSTTRPVPCPTPGPRHGTDVLRTLLRGETSGHLWNKLLRRDLLRPEDFVRARAHSDLALTAAALGRARTAVAIDAHVYDYRLREGSIITSRRSRAESLRVVGDAVARTAAAHGIGPGDPDYDYFRCRFITLSAVKDLVDASAVPDADRLRALRDEIGPRQLRALAARRDTRRLALALTARCSLPAHRVLLALAAR</sequence>
<name>D5UJC6_CELFN</name>
<dbReference type="GO" id="GO:0016740">
    <property type="term" value="F:transferase activity"/>
    <property type="evidence" value="ECO:0007669"/>
    <property type="project" value="UniProtKB-KW"/>
</dbReference>
<feature type="domain" description="Glycosyltransferase 2-like" evidence="1">
    <location>
        <begin position="5"/>
        <end position="166"/>
    </location>
</feature>
<dbReference type="SUPFAM" id="SSF53448">
    <property type="entry name" value="Nucleotide-diphospho-sugar transferases"/>
    <property type="match status" value="1"/>
</dbReference>
<dbReference type="OrthoDB" id="396512at2"/>
<dbReference type="InterPro" id="IPR001173">
    <property type="entry name" value="Glyco_trans_2-like"/>
</dbReference>
<dbReference type="InterPro" id="IPR029044">
    <property type="entry name" value="Nucleotide-diphossugar_trans"/>
</dbReference>
<dbReference type="Gene3D" id="3.90.550.10">
    <property type="entry name" value="Spore Coat Polysaccharide Biosynthesis Protein SpsA, Chain A"/>
    <property type="match status" value="1"/>
</dbReference>
<dbReference type="PANTHER" id="PTHR43685:SF2">
    <property type="entry name" value="GLYCOSYLTRANSFERASE 2-LIKE DOMAIN-CONTAINING PROTEIN"/>
    <property type="match status" value="1"/>
</dbReference>
<dbReference type="Proteomes" id="UP000000849">
    <property type="component" value="Chromosome"/>
</dbReference>
<protein>
    <submittedName>
        <fullName evidence="2">Glycosyl transferase family 2</fullName>
    </submittedName>
</protein>
<gene>
    <name evidence="2" type="ordered locus">Cfla_0738</name>
</gene>
<evidence type="ECO:0000259" key="1">
    <source>
        <dbReference type="Pfam" id="PF00535"/>
    </source>
</evidence>
<dbReference type="PANTHER" id="PTHR43685">
    <property type="entry name" value="GLYCOSYLTRANSFERASE"/>
    <property type="match status" value="1"/>
</dbReference>
<dbReference type="KEGG" id="cfl:Cfla_0738"/>
<dbReference type="eggNOG" id="COG1216">
    <property type="taxonomic scope" value="Bacteria"/>
</dbReference>
<reference evidence="2 3" key="1">
    <citation type="journal article" date="2010" name="Stand. Genomic Sci.">
        <title>Complete genome sequence of Cellulomonas flavigena type strain (134).</title>
        <authorList>
            <person name="Abt B."/>
            <person name="Foster B."/>
            <person name="Lapidus A."/>
            <person name="Clum A."/>
            <person name="Sun H."/>
            <person name="Pukall R."/>
            <person name="Lucas S."/>
            <person name="Glavina Del Rio T."/>
            <person name="Nolan M."/>
            <person name="Tice H."/>
            <person name="Cheng J.F."/>
            <person name="Pitluck S."/>
            <person name="Liolios K."/>
            <person name="Ivanova N."/>
            <person name="Mavromatis K."/>
            <person name="Ovchinnikova G."/>
            <person name="Pati A."/>
            <person name="Goodwin L."/>
            <person name="Chen A."/>
            <person name="Palaniappan K."/>
            <person name="Land M."/>
            <person name="Hauser L."/>
            <person name="Chang Y.J."/>
            <person name="Jeffries C.D."/>
            <person name="Rohde M."/>
            <person name="Goker M."/>
            <person name="Woyke T."/>
            <person name="Bristow J."/>
            <person name="Eisen J.A."/>
            <person name="Markowitz V."/>
            <person name="Hugenholtz P."/>
            <person name="Kyrpides N.C."/>
            <person name="Klenk H.P."/>
        </authorList>
    </citation>
    <scope>NUCLEOTIDE SEQUENCE [LARGE SCALE GENOMIC DNA]</scope>
    <source>
        <strain evidence="3">ATCC 482 / DSM 20109 / BCRC 11376 / JCM 18109 / NBRC 3775 / NCIMB 8073 / NRS 134</strain>
    </source>
</reference>
<dbReference type="CDD" id="cd00761">
    <property type="entry name" value="Glyco_tranf_GTA_type"/>
    <property type="match status" value="1"/>
</dbReference>
<dbReference type="HOGENOM" id="CLU_025996_25_3_11"/>
<dbReference type="CAZy" id="GT2">
    <property type="family name" value="Glycosyltransferase Family 2"/>
</dbReference>
<dbReference type="EMBL" id="CP001964">
    <property type="protein sequence ID" value="ADG73649.1"/>
    <property type="molecule type" value="Genomic_DNA"/>
</dbReference>
<proteinExistence type="predicted"/>
<evidence type="ECO:0000313" key="3">
    <source>
        <dbReference type="Proteomes" id="UP000000849"/>
    </source>
</evidence>